<feature type="compositionally biased region" description="Low complexity" evidence="9">
    <location>
        <begin position="577"/>
        <end position="586"/>
    </location>
</feature>
<evidence type="ECO:0000256" key="4">
    <source>
        <dbReference type="ARBA" id="ARBA00022989"/>
    </source>
</evidence>
<gene>
    <name evidence="11" type="ORF">Vbra_13755</name>
</gene>
<dbReference type="InterPro" id="IPR002110">
    <property type="entry name" value="Ankyrin_rpt"/>
</dbReference>
<feature type="domain" description="Palmitoyltransferase DHHC" evidence="10">
    <location>
        <begin position="388"/>
        <end position="499"/>
    </location>
</feature>
<dbReference type="Proteomes" id="UP000041254">
    <property type="component" value="Unassembled WGS sequence"/>
</dbReference>
<feature type="repeat" description="ANK" evidence="7">
    <location>
        <begin position="61"/>
        <end position="93"/>
    </location>
</feature>
<dbReference type="GO" id="GO:0016020">
    <property type="term" value="C:membrane"/>
    <property type="evidence" value="ECO:0007669"/>
    <property type="project" value="UniProtKB-SubCell"/>
</dbReference>
<keyword evidence="6 8" id="KW-0472">Membrane</keyword>
<comment type="similarity">
    <text evidence="8">Belongs to the DHHC palmitoyltransferase family.</text>
</comment>
<dbReference type="PROSITE" id="PS50216">
    <property type="entry name" value="DHHC"/>
    <property type="match status" value="1"/>
</dbReference>
<dbReference type="InterPro" id="IPR036770">
    <property type="entry name" value="Ankyrin_rpt-contain_sf"/>
</dbReference>
<dbReference type="Gene3D" id="1.25.40.20">
    <property type="entry name" value="Ankyrin repeat-containing domain"/>
    <property type="match status" value="1"/>
</dbReference>
<dbReference type="SUPFAM" id="SSF48403">
    <property type="entry name" value="Ankyrin repeat"/>
    <property type="match status" value="1"/>
</dbReference>
<evidence type="ECO:0000313" key="11">
    <source>
        <dbReference type="EMBL" id="CEM02749.1"/>
    </source>
</evidence>
<evidence type="ECO:0000313" key="12">
    <source>
        <dbReference type="Proteomes" id="UP000041254"/>
    </source>
</evidence>
<proteinExistence type="inferred from homology"/>
<keyword evidence="5 7" id="KW-0040">ANK repeat</keyword>
<keyword evidence="3" id="KW-0677">Repeat</keyword>
<protein>
    <recommendedName>
        <fullName evidence="8">Palmitoyltransferase</fullName>
        <ecNumber evidence="8">2.3.1.225</ecNumber>
    </recommendedName>
</protein>
<evidence type="ECO:0000256" key="5">
    <source>
        <dbReference type="ARBA" id="ARBA00023043"/>
    </source>
</evidence>
<keyword evidence="2 8" id="KW-0812">Transmembrane</keyword>
<dbReference type="VEuPathDB" id="CryptoDB:Vbra_13755"/>
<keyword evidence="12" id="KW-1185">Reference proteome</keyword>
<dbReference type="AlphaFoldDB" id="A0A0G4EWV4"/>
<accession>A0A0G4EWV4</accession>
<dbReference type="Pfam" id="PF01529">
    <property type="entry name" value="DHHC"/>
    <property type="match status" value="1"/>
</dbReference>
<keyword evidence="8" id="KW-0808">Transferase</keyword>
<evidence type="ECO:0000256" key="7">
    <source>
        <dbReference type="PROSITE-ProRule" id="PRU00023"/>
    </source>
</evidence>
<feature type="repeat" description="ANK" evidence="7">
    <location>
        <begin position="28"/>
        <end position="60"/>
    </location>
</feature>
<comment type="caution">
    <text evidence="8">Lacks conserved residue(s) required for the propagation of feature annotation.</text>
</comment>
<dbReference type="EMBL" id="CDMY01000335">
    <property type="protein sequence ID" value="CEM02749.1"/>
    <property type="molecule type" value="Genomic_DNA"/>
</dbReference>
<comment type="subcellular location">
    <subcellularLocation>
        <location evidence="1">Membrane</location>
        <topology evidence="1">Multi-pass membrane protein</topology>
    </subcellularLocation>
</comment>
<sequence length="619" mass="68621">MLARTGNFSELTRLVRDRPSLISQKDKQGHTLLHWAALCNSSAFCQLLVDMGAAVDPKSANGQTPLMWAAIKGWVALMRYLLSKGADIDCQDSLGASPLTLTIQHGRAHAFLFLIRKDASLNTKDLNGCGAAHWAAFKGSTEFIHLLEYFGADFGSVDSQGMTPLQRAASAGMYDATMYLAEKDKAYDLQKASSSSGLSVVDLAEGSGNSVLARELKRVAEAREKKSGHRSRSARTVSKGEALLEVQGDIEKGLSRGTAGEERGKTHTDRPWENRLTKICFDWEESISEKMPPCIYLVAICYALFVWQAEVRPTVMLLYPMASTMWEVLLPFLVALWCHVVISDPGIIPRRPKGQSAVEDVMRRLEEPFDADTTSVSDFDLSRICHTVLDSCIEVFDHYCVWVHNSVGAGNHREFVALALFQWIMNVWHISLCGGAVSHLLRIQETEWSLWSFALTALNHPALLVLMLVHLVVIVWCFLLICHQLEGIARNRTTNEQINVPRYPHFWRTVLVETKQGKVWRQAYVNPFNKGVLQNCYLFWTRQRQHQRLDSQEGLVLPAALRGTGGKCSSNTAARPTSTSTSSSSTRGGRIELPTVSVLVKGRQPGALGGVLPVDGEAN</sequence>
<feature type="compositionally biased region" description="Polar residues" evidence="9">
    <location>
        <begin position="567"/>
        <end position="576"/>
    </location>
</feature>
<dbReference type="PANTHER" id="PTHR24161">
    <property type="entry name" value="ANK_REP_REGION DOMAIN-CONTAINING PROTEIN-RELATED"/>
    <property type="match status" value="1"/>
</dbReference>
<dbReference type="PANTHER" id="PTHR24161:SF112">
    <property type="entry name" value="ANKYRIN REPEAT-CONTAINING PROTEIN"/>
    <property type="match status" value="1"/>
</dbReference>
<dbReference type="PhylomeDB" id="A0A0G4EWV4"/>
<evidence type="ECO:0000259" key="10">
    <source>
        <dbReference type="Pfam" id="PF01529"/>
    </source>
</evidence>
<comment type="domain">
    <text evidence="8">The DHHC domain is required for palmitoyltransferase activity.</text>
</comment>
<dbReference type="InParanoid" id="A0A0G4EWV4"/>
<name>A0A0G4EWV4_VITBC</name>
<dbReference type="InterPro" id="IPR001594">
    <property type="entry name" value="Palmitoyltrfase_DHHC"/>
</dbReference>
<feature type="region of interest" description="Disordered" evidence="9">
    <location>
        <begin position="565"/>
        <end position="589"/>
    </location>
</feature>
<evidence type="ECO:0000256" key="1">
    <source>
        <dbReference type="ARBA" id="ARBA00004141"/>
    </source>
</evidence>
<dbReference type="OMA" id="CSCKNLL"/>
<dbReference type="PROSITE" id="PS50297">
    <property type="entry name" value="ANK_REP_REGION"/>
    <property type="match status" value="2"/>
</dbReference>
<dbReference type="OrthoDB" id="433708at2759"/>
<evidence type="ECO:0000256" key="3">
    <source>
        <dbReference type="ARBA" id="ARBA00022737"/>
    </source>
</evidence>
<reference evidence="11 12" key="1">
    <citation type="submission" date="2014-11" db="EMBL/GenBank/DDBJ databases">
        <authorList>
            <person name="Zhu J."/>
            <person name="Qi W."/>
            <person name="Song R."/>
        </authorList>
    </citation>
    <scope>NUCLEOTIDE SEQUENCE [LARGE SCALE GENOMIC DNA]</scope>
</reference>
<dbReference type="PROSITE" id="PS50088">
    <property type="entry name" value="ANK_REPEAT"/>
    <property type="match status" value="2"/>
</dbReference>
<keyword evidence="4 8" id="KW-1133">Transmembrane helix</keyword>
<dbReference type="EC" id="2.3.1.225" evidence="8"/>
<feature type="transmembrane region" description="Helical" evidence="8">
    <location>
        <begin position="461"/>
        <end position="482"/>
    </location>
</feature>
<evidence type="ECO:0000256" key="2">
    <source>
        <dbReference type="ARBA" id="ARBA00022692"/>
    </source>
</evidence>
<dbReference type="GO" id="GO:0019706">
    <property type="term" value="F:protein-cysteine S-palmitoyltransferase activity"/>
    <property type="evidence" value="ECO:0007669"/>
    <property type="project" value="UniProtKB-EC"/>
</dbReference>
<keyword evidence="8" id="KW-0012">Acyltransferase</keyword>
<dbReference type="SMART" id="SM00248">
    <property type="entry name" value="ANK"/>
    <property type="match status" value="5"/>
</dbReference>
<evidence type="ECO:0000256" key="6">
    <source>
        <dbReference type="ARBA" id="ARBA00023136"/>
    </source>
</evidence>
<evidence type="ECO:0000256" key="9">
    <source>
        <dbReference type="SAM" id="MobiDB-lite"/>
    </source>
</evidence>
<organism evidence="11 12">
    <name type="scientific">Vitrella brassicaformis (strain CCMP3155)</name>
    <dbReference type="NCBI Taxonomy" id="1169540"/>
    <lineage>
        <taxon>Eukaryota</taxon>
        <taxon>Sar</taxon>
        <taxon>Alveolata</taxon>
        <taxon>Colpodellida</taxon>
        <taxon>Vitrellaceae</taxon>
        <taxon>Vitrella</taxon>
    </lineage>
</organism>
<comment type="catalytic activity">
    <reaction evidence="8">
        <text>L-cysteinyl-[protein] + hexadecanoyl-CoA = S-hexadecanoyl-L-cysteinyl-[protein] + CoA</text>
        <dbReference type="Rhea" id="RHEA:36683"/>
        <dbReference type="Rhea" id="RHEA-COMP:10131"/>
        <dbReference type="Rhea" id="RHEA-COMP:11032"/>
        <dbReference type="ChEBI" id="CHEBI:29950"/>
        <dbReference type="ChEBI" id="CHEBI:57287"/>
        <dbReference type="ChEBI" id="CHEBI:57379"/>
        <dbReference type="ChEBI" id="CHEBI:74151"/>
        <dbReference type="EC" id="2.3.1.225"/>
    </reaction>
</comment>
<dbReference type="Pfam" id="PF12796">
    <property type="entry name" value="Ank_2"/>
    <property type="match status" value="2"/>
</dbReference>
<evidence type="ECO:0000256" key="8">
    <source>
        <dbReference type="RuleBase" id="RU079119"/>
    </source>
</evidence>
<dbReference type="STRING" id="1169540.A0A0G4EWV4"/>